<evidence type="ECO:0000259" key="1">
    <source>
        <dbReference type="Pfam" id="PF13456"/>
    </source>
</evidence>
<accession>A0A9D4US18</accession>
<dbReference type="InterPro" id="IPR002156">
    <property type="entry name" value="RNaseH_domain"/>
</dbReference>
<dbReference type="AlphaFoldDB" id="A0A9D4US18"/>
<dbReference type="SUPFAM" id="SSF53098">
    <property type="entry name" value="Ribonuclease H-like"/>
    <property type="match status" value="1"/>
</dbReference>
<protein>
    <recommendedName>
        <fullName evidence="1">RNase H type-1 domain-containing protein</fullName>
    </recommendedName>
</protein>
<name>A0A9D4US18_ADICA</name>
<reference evidence="2" key="1">
    <citation type="submission" date="2021-01" db="EMBL/GenBank/DDBJ databases">
        <title>Adiantum capillus-veneris genome.</title>
        <authorList>
            <person name="Fang Y."/>
            <person name="Liao Q."/>
        </authorList>
    </citation>
    <scope>NUCLEOTIDE SEQUENCE</scope>
    <source>
        <strain evidence="2">H3</strain>
        <tissue evidence="2">Leaf</tissue>
    </source>
</reference>
<comment type="caution">
    <text evidence="2">The sequence shown here is derived from an EMBL/GenBank/DDBJ whole genome shotgun (WGS) entry which is preliminary data.</text>
</comment>
<keyword evidence="3" id="KW-1185">Reference proteome</keyword>
<dbReference type="CDD" id="cd09279">
    <property type="entry name" value="RNase_HI_like"/>
    <property type="match status" value="1"/>
</dbReference>
<proteinExistence type="predicted"/>
<dbReference type="Pfam" id="PF13456">
    <property type="entry name" value="RVT_3"/>
    <property type="match status" value="1"/>
</dbReference>
<dbReference type="InterPro" id="IPR036397">
    <property type="entry name" value="RNaseH_sf"/>
</dbReference>
<dbReference type="PANTHER" id="PTHR46387">
    <property type="entry name" value="POLYNUCLEOTIDYL TRANSFERASE, RIBONUCLEASE H-LIKE SUPERFAMILY PROTEIN"/>
    <property type="match status" value="1"/>
</dbReference>
<gene>
    <name evidence="2" type="ORF">GOP47_0011046</name>
</gene>
<dbReference type="GO" id="GO:0003676">
    <property type="term" value="F:nucleic acid binding"/>
    <property type="evidence" value="ECO:0007669"/>
    <property type="project" value="InterPro"/>
</dbReference>
<dbReference type="PANTHER" id="PTHR46387:SF2">
    <property type="entry name" value="RIBONUCLEASE HI"/>
    <property type="match status" value="1"/>
</dbReference>
<dbReference type="GO" id="GO:0004523">
    <property type="term" value="F:RNA-DNA hybrid ribonuclease activity"/>
    <property type="evidence" value="ECO:0007669"/>
    <property type="project" value="InterPro"/>
</dbReference>
<dbReference type="InterPro" id="IPR012337">
    <property type="entry name" value="RNaseH-like_sf"/>
</dbReference>
<dbReference type="OrthoDB" id="2139127at2759"/>
<dbReference type="Proteomes" id="UP000886520">
    <property type="component" value="Chromosome 11"/>
</dbReference>
<dbReference type="Gene3D" id="3.30.420.10">
    <property type="entry name" value="Ribonuclease H-like superfamily/Ribonuclease H"/>
    <property type="match status" value="1"/>
</dbReference>
<sequence length="158" mass="18179">MSFTKEDSVRANMADMVTFKEIHARSELKKDLEKKIAPSPAMHAELQDVEGTLYFDGAFKRSINKGTIGYIFVDKNGIECWFGSQEVDVKSNNEAEYASLYLGLEECVKRHVRRLLIKGDSMLIVRQVQGTWKVNQEGMKGWFFKVRKLLKSFTSFQI</sequence>
<evidence type="ECO:0000313" key="2">
    <source>
        <dbReference type="EMBL" id="KAI5073033.1"/>
    </source>
</evidence>
<feature type="domain" description="RNase H type-1" evidence="1">
    <location>
        <begin position="55"/>
        <end position="158"/>
    </location>
</feature>
<organism evidence="2 3">
    <name type="scientific">Adiantum capillus-veneris</name>
    <name type="common">Maidenhair fern</name>
    <dbReference type="NCBI Taxonomy" id="13818"/>
    <lineage>
        <taxon>Eukaryota</taxon>
        <taxon>Viridiplantae</taxon>
        <taxon>Streptophyta</taxon>
        <taxon>Embryophyta</taxon>
        <taxon>Tracheophyta</taxon>
        <taxon>Polypodiopsida</taxon>
        <taxon>Polypodiidae</taxon>
        <taxon>Polypodiales</taxon>
        <taxon>Pteridineae</taxon>
        <taxon>Pteridaceae</taxon>
        <taxon>Vittarioideae</taxon>
        <taxon>Adiantum</taxon>
    </lineage>
</organism>
<evidence type="ECO:0000313" key="3">
    <source>
        <dbReference type="Proteomes" id="UP000886520"/>
    </source>
</evidence>
<dbReference type="EMBL" id="JABFUD020000011">
    <property type="protein sequence ID" value="KAI5073033.1"/>
    <property type="molecule type" value="Genomic_DNA"/>
</dbReference>